<dbReference type="AlphaFoldDB" id="A0A5N6W837"/>
<evidence type="ECO:0000313" key="2">
    <source>
        <dbReference type="Proteomes" id="UP000325433"/>
    </source>
</evidence>
<keyword evidence="2" id="KW-1185">Reference proteome</keyword>
<evidence type="ECO:0000313" key="1">
    <source>
        <dbReference type="EMBL" id="KAE8316933.1"/>
    </source>
</evidence>
<sequence>MRTPEYIHIGFHTEAGGRFPSLNTESFDHGTTYNVKGVATVSFLYAPKTTCSVNEASAKLIYGSYLEDQFSIIQVQHSMGVMHTVTFLIADSSLINIVAMIGFSKDLGEATTPHAIHGLHALPYRLKPVVLRLPLGFPCH</sequence>
<gene>
    <name evidence="1" type="ORF">BDV41DRAFT_527434</name>
</gene>
<proteinExistence type="predicted"/>
<organism evidence="1 2">
    <name type="scientific">Aspergillus transmontanensis</name>
    <dbReference type="NCBI Taxonomy" id="1034304"/>
    <lineage>
        <taxon>Eukaryota</taxon>
        <taxon>Fungi</taxon>
        <taxon>Dikarya</taxon>
        <taxon>Ascomycota</taxon>
        <taxon>Pezizomycotina</taxon>
        <taxon>Eurotiomycetes</taxon>
        <taxon>Eurotiomycetidae</taxon>
        <taxon>Eurotiales</taxon>
        <taxon>Aspergillaceae</taxon>
        <taxon>Aspergillus</taxon>
        <taxon>Aspergillus subgen. Circumdati</taxon>
    </lineage>
</organism>
<dbReference type="Proteomes" id="UP000325433">
    <property type="component" value="Unassembled WGS sequence"/>
</dbReference>
<dbReference type="EMBL" id="ML738304">
    <property type="protein sequence ID" value="KAE8316933.1"/>
    <property type="molecule type" value="Genomic_DNA"/>
</dbReference>
<accession>A0A5N6W837</accession>
<name>A0A5N6W837_9EURO</name>
<reference evidence="2" key="1">
    <citation type="submission" date="2019-04" db="EMBL/GenBank/DDBJ databases">
        <title>Friends and foes A comparative genomics studyof 23 Aspergillus species from section Flavi.</title>
        <authorList>
            <consortium name="DOE Joint Genome Institute"/>
            <person name="Kjaerbolling I."/>
            <person name="Vesth T."/>
            <person name="Frisvad J.C."/>
            <person name="Nybo J.L."/>
            <person name="Theobald S."/>
            <person name="Kildgaard S."/>
            <person name="Isbrandt T."/>
            <person name="Kuo A."/>
            <person name="Sato A."/>
            <person name="Lyhne E.K."/>
            <person name="Kogle M.E."/>
            <person name="Wiebenga A."/>
            <person name="Kun R.S."/>
            <person name="Lubbers R.J."/>
            <person name="Makela M.R."/>
            <person name="Barry K."/>
            <person name="Chovatia M."/>
            <person name="Clum A."/>
            <person name="Daum C."/>
            <person name="Haridas S."/>
            <person name="He G."/>
            <person name="LaButti K."/>
            <person name="Lipzen A."/>
            <person name="Mondo S."/>
            <person name="Riley R."/>
            <person name="Salamov A."/>
            <person name="Simmons B.A."/>
            <person name="Magnuson J.K."/>
            <person name="Henrissat B."/>
            <person name="Mortensen U.H."/>
            <person name="Larsen T.O."/>
            <person name="Devries R.P."/>
            <person name="Grigoriev I.V."/>
            <person name="Machida M."/>
            <person name="Baker S.E."/>
            <person name="Andersen M.R."/>
        </authorList>
    </citation>
    <scope>NUCLEOTIDE SEQUENCE [LARGE SCALE GENOMIC DNA]</scope>
    <source>
        <strain evidence="2">CBS 130015</strain>
    </source>
</reference>
<protein>
    <submittedName>
        <fullName evidence="1">Uncharacterized protein</fullName>
    </submittedName>
</protein>